<evidence type="ECO:0000256" key="1">
    <source>
        <dbReference type="SAM" id="MobiDB-lite"/>
    </source>
</evidence>
<dbReference type="Pfam" id="PF13466">
    <property type="entry name" value="STAS_2"/>
    <property type="match status" value="1"/>
</dbReference>
<organism evidence="3 4">
    <name type="scientific">Plantactinospora alkalitolerans</name>
    <dbReference type="NCBI Taxonomy" id="2789879"/>
    <lineage>
        <taxon>Bacteria</taxon>
        <taxon>Bacillati</taxon>
        <taxon>Actinomycetota</taxon>
        <taxon>Actinomycetes</taxon>
        <taxon>Micromonosporales</taxon>
        <taxon>Micromonosporaceae</taxon>
        <taxon>Plantactinospora</taxon>
    </lineage>
</organism>
<feature type="domain" description="STAS" evidence="2">
    <location>
        <begin position="74"/>
        <end position="165"/>
    </location>
</feature>
<protein>
    <submittedName>
        <fullName evidence="3">STAS domain-containing protein</fullName>
    </submittedName>
</protein>
<dbReference type="CDD" id="cd07043">
    <property type="entry name" value="STAS_anti-anti-sigma_factors"/>
    <property type="match status" value="1"/>
</dbReference>
<dbReference type="PROSITE" id="PS50801">
    <property type="entry name" value="STAS"/>
    <property type="match status" value="1"/>
</dbReference>
<comment type="caution">
    <text evidence="3">The sequence shown here is derived from an EMBL/GenBank/DDBJ whole genome shotgun (WGS) entry which is preliminary data.</text>
</comment>
<reference evidence="3 4" key="1">
    <citation type="submission" date="2020-11" db="EMBL/GenBank/DDBJ databases">
        <title>A novel isolate from a Black sea contaminated sediment with potential to produce alkanes: Plantactinospora alkalitolerans sp. nov.</title>
        <authorList>
            <person name="Carro L."/>
            <person name="Veyisoglu A."/>
            <person name="Guven K."/>
            <person name="Schumann P."/>
            <person name="Klenk H.-P."/>
            <person name="Sahin N."/>
        </authorList>
    </citation>
    <scope>NUCLEOTIDE SEQUENCE [LARGE SCALE GENOMIC DNA]</scope>
    <source>
        <strain evidence="3 4">S1510</strain>
    </source>
</reference>
<dbReference type="Proteomes" id="UP000638560">
    <property type="component" value="Unassembled WGS sequence"/>
</dbReference>
<evidence type="ECO:0000313" key="4">
    <source>
        <dbReference type="Proteomes" id="UP000638560"/>
    </source>
</evidence>
<name>A0ABS0GS62_9ACTN</name>
<dbReference type="InterPro" id="IPR002645">
    <property type="entry name" value="STAS_dom"/>
</dbReference>
<dbReference type="Gene3D" id="3.30.750.24">
    <property type="entry name" value="STAS domain"/>
    <property type="match status" value="1"/>
</dbReference>
<dbReference type="SUPFAM" id="SSF52091">
    <property type="entry name" value="SpoIIaa-like"/>
    <property type="match status" value="1"/>
</dbReference>
<dbReference type="InterPro" id="IPR058548">
    <property type="entry name" value="MlaB-like_STAS"/>
</dbReference>
<gene>
    <name evidence="3" type="ORF">I0C86_06960</name>
</gene>
<proteinExistence type="predicted"/>
<dbReference type="InterPro" id="IPR036513">
    <property type="entry name" value="STAS_dom_sf"/>
</dbReference>
<sequence>MVSGQAMRPFRPQNREVRSMRIPSWVSRPLAAASARCTDRRLGVGSTYRTAGPTDDAAAEDLVPFAVFERIESPGSSVDEPRDQMVLLTEGEIDLATAPLLERALLAAVEGHSRVCCDLTGVTFFSAAGLTALVTAHRRAADTGCHFSVRRARGITQRILHLSGIGGLLDTTPCAPLLPRPTRGLRRRLADGRAREQPMPQEDLGGSDRGWTAL</sequence>
<keyword evidence="4" id="KW-1185">Reference proteome</keyword>
<evidence type="ECO:0000313" key="3">
    <source>
        <dbReference type="EMBL" id="MBF9128727.1"/>
    </source>
</evidence>
<evidence type="ECO:0000259" key="2">
    <source>
        <dbReference type="PROSITE" id="PS50801"/>
    </source>
</evidence>
<feature type="region of interest" description="Disordered" evidence="1">
    <location>
        <begin position="191"/>
        <end position="214"/>
    </location>
</feature>
<dbReference type="EMBL" id="JADPUN010000088">
    <property type="protein sequence ID" value="MBF9128727.1"/>
    <property type="molecule type" value="Genomic_DNA"/>
</dbReference>
<accession>A0ABS0GS62</accession>